<protein>
    <submittedName>
        <fullName evidence="3">Uncharacterized protein</fullName>
    </submittedName>
</protein>
<sequence length="667" mass="69380">MLSSFFVIAPLLAVVNAANDWSVACTTGECSYDIPTTNGSTASGTVTIWGSQDAISDITTAADWEILDCDPNALAQDIRLVCNSASDSKCSHLYQNTGAVNKIVRLPENCGSSAFARVAKAWVPDDQSIPSSIAARLVRRDGAQPQVKALSLDTNFGAVDWSKTGQVNIAIQGANVPGASGTIQIPPSRRTTRLSQRGLIDFVKGAISSIASNSVDLSKNIDLPPLDLQKKINLFNKSIDCGPVTAKVSADVDGSVHAVASVGVAATGTIIPPKITDLGLVATLNGNVQGTLSLTADVAGSVDSGKIQLVSLGIPGLDIPGIFSLGPTFTVDAQATANLDVNLDVETQINLDINNAQLSFPPWVRQRARWERVLHRRYAPDVKATGTLAVHLIPALNFGVSAFGGKAKAEIDLALDTSASLKLSLEASADAETTIGGGGSTSTDTNTNTNTKGTTDSTSTTASNTMTSKGSMHTTTSSANSNKMMHKSTSTKAMMHKSTSTKAMMHKSTSTKAAMHKSTSTKAMMHKSTSTAKAMHTSASPMAHSAAPSPSSSGMYGRAVTSSFGGCFEVDAGLAITAGVQGDFFGLFNADKQDTLFSKNFVIFKKCFGAQATRKRSSLFALSRLDRKSESSSSLGRRAGLTCPAGNVKSAATLVDETIKAAAIKAA</sequence>
<evidence type="ECO:0000313" key="4">
    <source>
        <dbReference type="Proteomes" id="UP000620124"/>
    </source>
</evidence>
<evidence type="ECO:0000313" key="3">
    <source>
        <dbReference type="EMBL" id="KAF7368686.1"/>
    </source>
</evidence>
<feature type="chain" id="PRO_5034946971" evidence="2">
    <location>
        <begin position="18"/>
        <end position="667"/>
    </location>
</feature>
<evidence type="ECO:0000256" key="1">
    <source>
        <dbReference type="SAM" id="MobiDB-lite"/>
    </source>
</evidence>
<organism evidence="3 4">
    <name type="scientific">Mycena venus</name>
    <dbReference type="NCBI Taxonomy" id="2733690"/>
    <lineage>
        <taxon>Eukaryota</taxon>
        <taxon>Fungi</taxon>
        <taxon>Dikarya</taxon>
        <taxon>Basidiomycota</taxon>
        <taxon>Agaricomycotina</taxon>
        <taxon>Agaricomycetes</taxon>
        <taxon>Agaricomycetidae</taxon>
        <taxon>Agaricales</taxon>
        <taxon>Marasmiineae</taxon>
        <taxon>Mycenaceae</taxon>
        <taxon>Mycena</taxon>
    </lineage>
</organism>
<reference evidence="3" key="1">
    <citation type="submission" date="2020-05" db="EMBL/GenBank/DDBJ databases">
        <title>Mycena genomes resolve the evolution of fungal bioluminescence.</title>
        <authorList>
            <person name="Tsai I.J."/>
        </authorList>
    </citation>
    <scope>NUCLEOTIDE SEQUENCE</scope>
    <source>
        <strain evidence="3">CCC161011</strain>
    </source>
</reference>
<dbReference type="Proteomes" id="UP000620124">
    <property type="component" value="Unassembled WGS sequence"/>
</dbReference>
<feature type="compositionally biased region" description="Polar residues" evidence="1">
    <location>
        <begin position="469"/>
        <end position="522"/>
    </location>
</feature>
<feature type="region of interest" description="Disordered" evidence="1">
    <location>
        <begin position="432"/>
        <end position="522"/>
    </location>
</feature>
<evidence type="ECO:0000256" key="2">
    <source>
        <dbReference type="SAM" id="SignalP"/>
    </source>
</evidence>
<gene>
    <name evidence="3" type="ORF">MVEN_00193100</name>
</gene>
<name>A0A8H6Z1I8_9AGAR</name>
<dbReference type="AlphaFoldDB" id="A0A8H6Z1I8"/>
<keyword evidence="2" id="KW-0732">Signal</keyword>
<feature type="compositionally biased region" description="Low complexity" evidence="1">
    <location>
        <begin position="441"/>
        <end position="468"/>
    </location>
</feature>
<keyword evidence="4" id="KW-1185">Reference proteome</keyword>
<feature type="signal peptide" evidence="2">
    <location>
        <begin position="1"/>
        <end position="17"/>
    </location>
</feature>
<dbReference type="EMBL" id="JACAZI010000002">
    <property type="protein sequence ID" value="KAF7368686.1"/>
    <property type="molecule type" value="Genomic_DNA"/>
</dbReference>
<accession>A0A8H6Z1I8</accession>
<dbReference type="OrthoDB" id="73875at2759"/>
<proteinExistence type="predicted"/>
<comment type="caution">
    <text evidence="3">The sequence shown here is derived from an EMBL/GenBank/DDBJ whole genome shotgun (WGS) entry which is preliminary data.</text>
</comment>